<evidence type="ECO:0000256" key="3">
    <source>
        <dbReference type="ARBA" id="ARBA00023274"/>
    </source>
</evidence>
<evidence type="ECO:0000256" key="2">
    <source>
        <dbReference type="ARBA" id="ARBA00022980"/>
    </source>
</evidence>
<dbReference type="OrthoDB" id="360689at2759"/>
<proteinExistence type="inferred from homology"/>
<dbReference type="Pfam" id="PF00466">
    <property type="entry name" value="Ribosomal_L10"/>
    <property type="match status" value="1"/>
</dbReference>
<keyword evidence="5" id="KW-1185">Reference proteome</keyword>
<dbReference type="OMA" id="PAAIKPY"/>
<dbReference type="AlphaFoldDB" id="A0A5J4Z5L2"/>
<comment type="caution">
    <text evidence="4">The sequence shown here is derived from an EMBL/GenBank/DDBJ whole genome shotgun (WGS) entry which is preliminary data.</text>
</comment>
<dbReference type="GO" id="GO:0005840">
    <property type="term" value="C:ribosome"/>
    <property type="evidence" value="ECO:0007669"/>
    <property type="project" value="UniProtKB-KW"/>
</dbReference>
<evidence type="ECO:0000256" key="1">
    <source>
        <dbReference type="ARBA" id="ARBA00008889"/>
    </source>
</evidence>
<sequence>MAGFVSANGAGVVGGARAAAAQRRATCARSVVRMACASALEKKSKLVSEVSATMQQSTMVLSLPLEGLTVKQVNELKAAVPEGVTVRCVKNTIVKRAVADTEYSVLESGSELTKGHNLWVFIPEESVRGTVEGITGFLKTSKKADTNAINGGVFGGEAYDADGIVALSKLPTKQELYQQIAVGINQVNTKVARAINAPAVKVARAVKLAGEKQPE</sequence>
<dbReference type="InterPro" id="IPR043141">
    <property type="entry name" value="Ribosomal_uL10-like_sf"/>
</dbReference>
<dbReference type="EMBL" id="VRMN01000001">
    <property type="protein sequence ID" value="KAA8498382.1"/>
    <property type="molecule type" value="Genomic_DNA"/>
</dbReference>
<organism evidence="4 5">
    <name type="scientific">Porphyridium purpureum</name>
    <name type="common">Red alga</name>
    <name type="synonym">Porphyridium cruentum</name>
    <dbReference type="NCBI Taxonomy" id="35688"/>
    <lineage>
        <taxon>Eukaryota</taxon>
        <taxon>Rhodophyta</taxon>
        <taxon>Bangiophyceae</taxon>
        <taxon>Porphyridiales</taxon>
        <taxon>Porphyridiaceae</taxon>
        <taxon>Porphyridium</taxon>
    </lineage>
</organism>
<dbReference type="Proteomes" id="UP000324585">
    <property type="component" value="Unassembled WGS sequence"/>
</dbReference>
<comment type="similarity">
    <text evidence="1">Belongs to the universal ribosomal protein uL10 family.</text>
</comment>
<dbReference type="GO" id="GO:1990904">
    <property type="term" value="C:ribonucleoprotein complex"/>
    <property type="evidence" value="ECO:0007669"/>
    <property type="project" value="UniProtKB-KW"/>
</dbReference>
<protein>
    <submittedName>
        <fullName evidence="4">50S ribosomal protein L10</fullName>
    </submittedName>
</protein>
<dbReference type="NCBIfam" id="NF000955">
    <property type="entry name" value="PRK00099.1-1"/>
    <property type="match status" value="1"/>
</dbReference>
<keyword evidence="3" id="KW-0687">Ribonucleoprotein</keyword>
<evidence type="ECO:0000313" key="4">
    <source>
        <dbReference type="EMBL" id="KAA8498382.1"/>
    </source>
</evidence>
<keyword evidence="2 4" id="KW-0689">Ribosomal protein</keyword>
<dbReference type="Gene3D" id="3.30.70.1730">
    <property type="match status" value="1"/>
</dbReference>
<dbReference type="SUPFAM" id="SSF160369">
    <property type="entry name" value="Ribosomal protein L10-like"/>
    <property type="match status" value="1"/>
</dbReference>
<accession>A0A5J4Z5L2</accession>
<name>A0A5J4Z5L2_PORPP</name>
<dbReference type="InterPro" id="IPR047865">
    <property type="entry name" value="Ribosomal_uL10_bac_type"/>
</dbReference>
<gene>
    <name evidence="4" type="ORF">FVE85_5967</name>
</gene>
<reference evidence="5" key="1">
    <citation type="journal article" date="2019" name="Nat. Commun.">
        <title>Expansion of phycobilisome linker gene families in mesophilic red algae.</title>
        <authorList>
            <person name="Lee J."/>
            <person name="Kim D."/>
            <person name="Bhattacharya D."/>
            <person name="Yoon H.S."/>
        </authorList>
    </citation>
    <scope>NUCLEOTIDE SEQUENCE [LARGE SCALE GENOMIC DNA]</scope>
    <source>
        <strain evidence="5">CCMP 1328</strain>
    </source>
</reference>
<dbReference type="PANTHER" id="PTHR11560">
    <property type="entry name" value="39S RIBOSOMAL PROTEIN L10, MITOCHONDRIAL"/>
    <property type="match status" value="1"/>
</dbReference>
<dbReference type="CDD" id="cd05797">
    <property type="entry name" value="Ribosomal_L10"/>
    <property type="match status" value="1"/>
</dbReference>
<dbReference type="InterPro" id="IPR001790">
    <property type="entry name" value="Ribosomal_uL10"/>
</dbReference>
<evidence type="ECO:0000313" key="5">
    <source>
        <dbReference type="Proteomes" id="UP000324585"/>
    </source>
</evidence>